<keyword evidence="4 6" id="KW-1133">Transmembrane helix</keyword>
<proteinExistence type="inferred from homology"/>
<comment type="caution">
    <text evidence="8">The sequence shown here is derived from an EMBL/GenBank/DDBJ whole genome shotgun (WGS) entry which is preliminary data.</text>
</comment>
<comment type="similarity">
    <text evidence="2">Belongs to the GtrA family.</text>
</comment>
<dbReference type="AlphaFoldDB" id="E6Q5S8"/>
<evidence type="ECO:0000256" key="2">
    <source>
        <dbReference type="ARBA" id="ARBA00009399"/>
    </source>
</evidence>
<evidence type="ECO:0000256" key="6">
    <source>
        <dbReference type="SAM" id="Phobius"/>
    </source>
</evidence>
<dbReference type="InterPro" id="IPR051401">
    <property type="entry name" value="GtrA_CellWall_Glycosyl"/>
</dbReference>
<dbReference type="InterPro" id="IPR007267">
    <property type="entry name" value="GtrA_DPMS_TM"/>
</dbReference>
<dbReference type="EMBL" id="CABO01000039">
    <property type="protein sequence ID" value="CBI02549.1"/>
    <property type="molecule type" value="Genomic_DNA"/>
</dbReference>
<comment type="subcellular location">
    <subcellularLocation>
        <location evidence="1">Membrane</location>
        <topology evidence="1">Multi-pass membrane protein</topology>
    </subcellularLocation>
</comment>
<organism evidence="8">
    <name type="scientific">mine drainage metagenome</name>
    <dbReference type="NCBI Taxonomy" id="410659"/>
    <lineage>
        <taxon>unclassified sequences</taxon>
        <taxon>metagenomes</taxon>
        <taxon>ecological metagenomes</taxon>
    </lineage>
</organism>
<name>E6Q5S8_9ZZZZ</name>
<protein>
    <recommendedName>
        <fullName evidence="7">GtrA/DPMS transmembrane domain-containing protein</fullName>
    </recommendedName>
</protein>
<gene>
    <name evidence="8" type="ORF">CARN4_2397</name>
</gene>
<evidence type="ECO:0000259" key="7">
    <source>
        <dbReference type="Pfam" id="PF04138"/>
    </source>
</evidence>
<dbReference type="Pfam" id="PF04138">
    <property type="entry name" value="GtrA_DPMS_TM"/>
    <property type="match status" value="1"/>
</dbReference>
<evidence type="ECO:0000313" key="8">
    <source>
        <dbReference type="EMBL" id="CBI02549.1"/>
    </source>
</evidence>
<feature type="transmembrane region" description="Helical" evidence="6">
    <location>
        <begin position="111"/>
        <end position="138"/>
    </location>
</feature>
<evidence type="ECO:0000256" key="5">
    <source>
        <dbReference type="ARBA" id="ARBA00023136"/>
    </source>
</evidence>
<accession>E6Q5S8</accession>
<evidence type="ECO:0000256" key="4">
    <source>
        <dbReference type="ARBA" id="ARBA00022989"/>
    </source>
</evidence>
<feature type="transmembrane region" description="Helical" evidence="6">
    <location>
        <begin position="40"/>
        <end position="60"/>
    </location>
</feature>
<keyword evidence="3 6" id="KW-0812">Transmembrane</keyword>
<dbReference type="PANTHER" id="PTHR38459">
    <property type="entry name" value="PROPHAGE BACTOPRENOL-LINKED GLUCOSE TRANSLOCASE HOMOLOG"/>
    <property type="match status" value="1"/>
</dbReference>
<dbReference type="PANTHER" id="PTHR38459:SF1">
    <property type="entry name" value="PROPHAGE BACTOPRENOL-LINKED GLUCOSE TRANSLOCASE HOMOLOG"/>
    <property type="match status" value="1"/>
</dbReference>
<feature type="transmembrane region" description="Helical" evidence="6">
    <location>
        <begin position="14"/>
        <end position="34"/>
    </location>
</feature>
<feature type="transmembrane region" description="Helical" evidence="6">
    <location>
        <begin position="80"/>
        <end position="99"/>
    </location>
</feature>
<reference evidence="8" key="1">
    <citation type="submission" date="2009-10" db="EMBL/GenBank/DDBJ databases">
        <title>Diversity of trophic interactions inside an arsenic-rich microbial ecosystem.</title>
        <authorList>
            <person name="Bertin P.N."/>
            <person name="Heinrich-Salmeron A."/>
            <person name="Pelletier E."/>
            <person name="Goulhen-Chollet F."/>
            <person name="Arsene-Ploetze F."/>
            <person name="Gallien S."/>
            <person name="Calteau A."/>
            <person name="Vallenet D."/>
            <person name="Casiot C."/>
            <person name="Chane-Woon-Ming B."/>
            <person name="Giloteaux L."/>
            <person name="Barakat M."/>
            <person name="Bonnefoy V."/>
            <person name="Bruneel O."/>
            <person name="Chandler M."/>
            <person name="Cleiss J."/>
            <person name="Duran R."/>
            <person name="Elbaz-Poulichet F."/>
            <person name="Fonknechten N."/>
            <person name="Lauga B."/>
            <person name="Mornico D."/>
            <person name="Ortet P."/>
            <person name="Schaeffer C."/>
            <person name="Siguier P."/>
            <person name="Alexander Thil Smith A."/>
            <person name="Van Dorsselaer A."/>
            <person name="Weissenbach J."/>
            <person name="Medigue C."/>
            <person name="Le Paslier D."/>
        </authorList>
    </citation>
    <scope>NUCLEOTIDE SEQUENCE</scope>
</reference>
<dbReference type="GO" id="GO:0000271">
    <property type="term" value="P:polysaccharide biosynthetic process"/>
    <property type="evidence" value="ECO:0007669"/>
    <property type="project" value="InterPro"/>
</dbReference>
<evidence type="ECO:0000256" key="3">
    <source>
        <dbReference type="ARBA" id="ARBA00022692"/>
    </source>
</evidence>
<feature type="domain" description="GtrA/DPMS transmembrane" evidence="7">
    <location>
        <begin position="16"/>
        <end position="130"/>
    </location>
</feature>
<sequence length="145" mass="16187">MTRLAFDQGWRFQFLRYITIGGIVFVVDVGSFKLLLGTKIALFFVTTVAYVLAISTHFTLNKFVNFRAHDRPIHHQAANYAWIAFAGWIITLVVVEIGTHRFGLAPLVAKLGAVVINLPIGFLGHRFVTFGNGFLAALRRLGVVR</sequence>
<keyword evidence="5 6" id="KW-0472">Membrane</keyword>
<dbReference type="GO" id="GO:0005886">
    <property type="term" value="C:plasma membrane"/>
    <property type="evidence" value="ECO:0007669"/>
    <property type="project" value="TreeGrafter"/>
</dbReference>
<evidence type="ECO:0000256" key="1">
    <source>
        <dbReference type="ARBA" id="ARBA00004141"/>
    </source>
</evidence>